<dbReference type="InterPro" id="IPR007492">
    <property type="entry name" value="LytTR_DNA-bd_dom"/>
</dbReference>
<feature type="transmembrane region" description="Helical" evidence="2">
    <location>
        <begin position="7"/>
        <end position="27"/>
    </location>
</feature>
<evidence type="ECO:0000313" key="5">
    <source>
        <dbReference type="Proteomes" id="UP000076234"/>
    </source>
</evidence>
<evidence type="ECO:0000313" key="4">
    <source>
        <dbReference type="EMBL" id="AMU94490.1"/>
    </source>
</evidence>
<protein>
    <recommendedName>
        <fullName evidence="3">HTH LytTR-type domain-containing protein</fullName>
    </recommendedName>
</protein>
<feature type="transmembrane region" description="Helical" evidence="2">
    <location>
        <begin position="39"/>
        <end position="61"/>
    </location>
</feature>
<dbReference type="Proteomes" id="UP000076234">
    <property type="component" value="Chromosome"/>
</dbReference>
<dbReference type="RefSeq" id="WP_062901368.1">
    <property type="nucleotide sequence ID" value="NZ_CP013342.1"/>
</dbReference>
<evidence type="ECO:0000256" key="1">
    <source>
        <dbReference type="SAM" id="MobiDB-lite"/>
    </source>
</evidence>
<dbReference type="STRING" id="1219058.AOA14_07710"/>
<keyword evidence="2" id="KW-0472">Membrane</keyword>
<dbReference type="Gene3D" id="2.40.50.1020">
    <property type="entry name" value="LytTr DNA-binding domain"/>
    <property type="match status" value="1"/>
</dbReference>
<dbReference type="EMBL" id="CP013342">
    <property type="protein sequence ID" value="AMU94490.1"/>
    <property type="molecule type" value="Genomic_DNA"/>
</dbReference>
<evidence type="ECO:0000256" key="2">
    <source>
        <dbReference type="SAM" id="Phobius"/>
    </source>
</evidence>
<reference evidence="4 5" key="2">
    <citation type="journal article" date="2016" name="Genome Announc.">
        <title>Complete Genome Sequence of Sphingopyxis terrae Strain 203-1 (NBRC 111660), a Polyethylene Glycol Degrader.</title>
        <authorList>
            <person name="Ohtsubo Y."/>
            <person name="Nonoyama S."/>
            <person name="Nagata Y."/>
            <person name="Numata M."/>
            <person name="Tsuchikane K."/>
            <person name="Hosoyama A."/>
            <person name="Yamazoe A."/>
            <person name="Tsuda M."/>
            <person name="Fujita N."/>
            <person name="Kawai F."/>
        </authorList>
    </citation>
    <scope>NUCLEOTIDE SEQUENCE [LARGE SCALE GENOMIC DNA]</scope>
    <source>
        <strain evidence="4 5">203-1</strain>
    </source>
</reference>
<keyword evidence="2" id="KW-0812">Transmembrane</keyword>
<dbReference type="SMART" id="SM00850">
    <property type="entry name" value="LytTR"/>
    <property type="match status" value="1"/>
</dbReference>
<dbReference type="GO" id="GO:0003677">
    <property type="term" value="F:DNA binding"/>
    <property type="evidence" value="ECO:0007669"/>
    <property type="project" value="InterPro"/>
</dbReference>
<accession>A0A142VXF2</accession>
<feature type="transmembrane region" description="Helical" evidence="2">
    <location>
        <begin position="108"/>
        <end position="127"/>
    </location>
</feature>
<evidence type="ECO:0000259" key="3">
    <source>
        <dbReference type="PROSITE" id="PS50930"/>
    </source>
</evidence>
<feature type="region of interest" description="Disordered" evidence="1">
    <location>
        <begin position="131"/>
        <end position="160"/>
    </location>
</feature>
<sequence>MAKRLTIELLAMIALGLLIGLLGPFGTFNNPPAIRMLNWVMWLLAGYVFYRPTGVVAGWLCDATGLPPLGGRLIALIVASVPVTLVVTMMAMQMSFGEALRWPGFWTMYLYISIVSAVVVGVMGLSFRPRADDGPPPAPETPITAPPAAPPPTPVAPQPDAALPLPPGFGAILALKGEDHYVRVIGTRSEELILMRMRDAIARLDDADGLRIHRSWWVARAAVAAVRRDGRTAMVTLTSGHEAPVARDMMPELRAAGWI</sequence>
<feature type="transmembrane region" description="Helical" evidence="2">
    <location>
        <begin position="73"/>
        <end position="96"/>
    </location>
</feature>
<name>A0A142VXF2_9SPHN</name>
<reference evidence="5" key="1">
    <citation type="submission" date="2015-11" db="EMBL/GenBank/DDBJ databases">
        <title>Complete genome sequence of a polyethylene glycol-degrading strain Sphingopyxis terrae strain 203-1 (NBRC 15098).</title>
        <authorList>
            <person name="Yoshiyuki O."/>
            <person name="Shouta N."/>
            <person name="Nagata Y."/>
            <person name="Numata M."/>
            <person name="Tsuchikane K."/>
            <person name="Hosoyama A."/>
            <person name="Yamazoe A."/>
            <person name="Tsuda M."/>
            <person name="Fujita N."/>
            <person name="Kawai F."/>
        </authorList>
    </citation>
    <scope>NUCLEOTIDE SEQUENCE [LARGE SCALE GENOMIC DNA]</scope>
    <source>
        <strain evidence="5">203-1</strain>
    </source>
</reference>
<keyword evidence="2" id="KW-1133">Transmembrane helix</keyword>
<feature type="domain" description="HTH LytTR-type" evidence="3">
    <location>
        <begin position="172"/>
        <end position="259"/>
    </location>
</feature>
<dbReference type="KEGG" id="ster:AOA14_07710"/>
<proteinExistence type="predicted"/>
<feature type="compositionally biased region" description="Pro residues" evidence="1">
    <location>
        <begin position="134"/>
        <end position="157"/>
    </location>
</feature>
<dbReference type="PROSITE" id="PS50930">
    <property type="entry name" value="HTH_LYTTR"/>
    <property type="match status" value="1"/>
</dbReference>
<dbReference type="AlphaFoldDB" id="A0A142VXF2"/>
<organism evidence="4 5">
    <name type="scientific">Sphingopyxis terrae subsp. terrae NBRC 15098</name>
    <dbReference type="NCBI Taxonomy" id="1219058"/>
    <lineage>
        <taxon>Bacteria</taxon>
        <taxon>Pseudomonadati</taxon>
        <taxon>Pseudomonadota</taxon>
        <taxon>Alphaproteobacteria</taxon>
        <taxon>Sphingomonadales</taxon>
        <taxon>Sphingomonadaceae</taxon>
        <taxon>Sphingopyxis</taxon>
    </lineage>
</organism>
<gene>
    <name evidence="4" type="ORF">AOA14_07710</name>
</gene>
<dbReference type="Pfam" id="PF04397">
    <property type="entry name" value="LytTR"/>
    <property type="match status" value="1"/>
</dbReference>